<sequence>MSGETNLAVLLKSMNPILRDEEYVFCSVDRQDNSCLKLDPICIFHEDEGLTLIVRHDRTDAAEISYLSFRMVTLSIHSSFNQMP</sequence>
<dbReference type="Pfam" id="PF10000">
    <property type="entry name" value="ACT_3"/>
    <property type="match status" value="1"/>
</dbReference>
<dbReference type="InterPro" id="IPR045865">
    <property type="entry name" value="ACT-like_dom_sf"/>
</dbReference>
<dbReference type="SUPFAM" id="SSF55021">
    <property type="entry name" value="ACT-like"/>
    <property type="match status" value="1"/>
</dbReference>
<dbReference type="InterPro" id="IPR018717">
    <property type="entry name" value="DUF2241"/>
</dbReference>
<reference evidence="2 3" key="1">
    <citation type="submission" date="2020-10" db="EMBL/GenBank/DDBJ databases">
        <authorList>
            <person name="Castelo-Branco R."/>
            <person name="Eusebio N."/>
            <person name="Adriana R."/>
            <person name="Vieira A."/>
            <person name="Brugerolle De Fraissinette N."/>
            <person name="Rezende De Castro R."/>
            <person name="Schneider M.P."/>
            <person name="Vasconcelos V."/>
            <person name="Leao P.N."/>
        </authorList>
    </citation>
    <scope>NUCLEOTIDE SEQUENCE [LARGE SCALE GENOMIC DNA]</scope>
    <source>
        <strain evidence="2 3">LEGE 06123</strain>
    </source>
</reference>
<evidence type="ECO:0000313" key="3">
    <source>
        <dbReference type="Proteomes" id="UP000651156"/>
    </source>
</evidence>
<accession>A0ABR9UMX9</accession>
<dbReference type="PANTHER" id="PTHR39199">
    <property type="entry name" value="BLR5128 PROTEIN"/>
    <property type="match status" value="1"/>
</dbReference>
<evidence type="ECO:0000313" key="2">
    <source>
        <dbReference type="EMBL" id="MBE9189636.1"/>
    </source>
</evidence>
<feature type="domain" description="DUF2241" evidence="1">
    <location>
        <begin position="2"/>
        <end position="67"/>
    </location>
</feature>
<name>A0ABR9UMX9_9CHRO</name>
<proteinExistence type="predicted"/>
<keyword evidence="3" id="KW-1185">Reference proteome</keyword>
<dbReference type="Proteomes" id="UP000651156">
    <property type="component" value="Unassembled WGS sequence"/>
</dbReference>
<evidence type="ECO:0000259" key="1">
    <source>
        <dbReference type="Pfam" id="PF10000"/>
    </source>
</evidence>
<protein>
    <recommendedName>
        <fullName evidence="1">DUF2241 domain-containing protein</fullName>
    </recommendedName>
</protein>
<comment type="caution">
    <text evidence="2">The sequence shown here is derived from an EMBL/GenBank/DDBJ whole genome shotgun (WGS) entry which is preliminary data.</text>
</comment>
<organism evidence="2 3">
    <name type="scientific">Gloeocapsopsis crepidinum LEGE 06123</name>
    <dbReference type="NCBI Taxonomy" id="588587"/>
    <lineage>
        <taxon>Bacteria</taxon>
        <taxon>Bacillati</taxon>
        <taxon>Cyanobacteriota</taxon>
        <taxon>Cyanophyceae</taxon>
        <taxon>Oscillatoriophycideae</taxon>
        <taxon>Chroococcales</taxon>
        <taxon>Chroococcaceae</taxon>
        <taxon>Gloeocapsopsis</taxon>
    </lineage>
</organism>
<gene>
    <name evidence="2" type="ORF">IQ230_04500</name>
</gene>
<dbReference type="PANTHER" id="PTHR39199:SF1">
    <property type="entry name" value="BLR5128 PROTEIN"/>
    <property type="match status" value="1"/>
</dbReference>
<dbReference type="Gene3D" id="3.30.2130.10">
    <property type="entry name" value="VC0802-like"/>
    <property type="match status" value="1"/>
</dbReference>
<dbReference type="EMBL" id="JADEWN010000007">
    <property type="protein sequence ID" value="MBE9189636.1"/>
    <property type="molecule type" value="Genomic_DNA"/>
</dbReference>